<feature type="compositionally biased region" description="Low complexity" evidence="1">
    <location>
        <begin position="36"/>
        <end position="54"/>
    </location>
</feature>
<feature type="region of interest" description="Disordered" evidence="1">
    <location>
        <begin position="1"/>
        <end position="106"/>
    </location>
</feature>
<dbReference type="Proteomes" id="UP000823388">
    <property type="component" value="Chromosome 6N"/>
</dbReference>
<gene>
    <name evidence="2" type="ORF">PVAP13_6NG077430</name>
</gene>
<comment type="caution">
    <text evidence="2">The sequence shown here is derived from an EMBL/GenBank/DDBJ whole genome shotgun (WGS) entry which is preliminary data.</text>
</comment>
<dbReference type="AlphaFoldDB" id="A0A8T0QVE1"/>
<keyword evidence="3" id="KW-1185">Reference proteome</keyword>
<name>A0A8T0QVE1_PANVG</name>
<proteinExistence type="predicted"/>
<sequence>MRIGGRRPCLAPHILLSVEKERKVGRRPTGQETSEEGAASQATAATQQPQPASTIKQRRKPPSPRPNATRRRKPQPRRRRPLHAGAAWGFRPPPPRLATGDHRRARYAPSAPARSLLISALRCHASFRAAGRAAGHCGASSAPGPGPLARPARARGWSLLLPQKRQLFFSFLFGSGRGFCELARPRRRWLVVLAFSSLVVVSKGAVVRPAPALGLVPI</sequence>
<evidence type="ECO:0000256" key="1">
    <source>
        <dbReference type="SAM" id="MobiDB-lite"/>
    </source>
</evidence>
<accession>A0A8T0QVE1</accession>
<feature type="compositionally biased region" description="Basic residues" evidence="1">
    <location>
        <begin position="56"/>
        <end position="82"/>
    </location>
</feature>
<protein>
    <submittedName>
        <fullName evidence="2">Uncharacterized protein</fullName>
    </submittedName>
</protein>
<evidence type="ECO:0000313" key="2">
    <source>
        <dbReference type="EMBL" id="KAG2577038.1"/>
    </source>
</evidence>
<organism evidence="2 3">
    <name type="scientific">Panicum virgatum</name>
    <name type="common">Blackwell switchgrass</name>
    <dbReference type="NCBI Taxonomy" id="38727"/>
    <lineage>
        <taxon>Eukaryota</taxon>
        <taxon>Viridiplantae</taxon>
        <taxon>Streptophyta</taxon>
        <taxon>Embryophyta</taxon>
        <taxon>Tracheophyta</taxon>
        <taxon>Spermatophyta</taxon>
        <taxon>Magnoliopsida</taxon>
        <taxon>Liliopsida</taxon>
        <taxon>Poales</taxon>
        <taxon>Poaceae</taxon>
        <taxon>PACMAD clade</taxon>
        <taxon>Panicoideae</taxon>
        <taxon>Panicodae</taxon>
        <taxon>Paniceae</taxon>
        <taxon>Panicinae</taxon>
        <taxon>Panicum</taxon>
        <taxon>Panicum sect. Hiantes</taxon>
    </lineage>
</organism>
<evidence type="ECO:0000313" key="3">
    <source>
        <dbReference type="Proteomes" id="UP000823388"/>
    </source>
</evidence>
<reference evidence="2" key="1">
    <citation type="submission" date="2020-05" db="EMBL/GenBank/DDBJ databases">
        <title>WGS assembly of Panicum virgatum.</title>
        <authorList>
            <person name="Lovell J.T."/>
            <person name="Jenkins J."/>
            <person name="Shu S."/>
            <person name="Juenger T.E."/>
            <person name="Schmutz J."/>
        </authorList>
    </citation>
    <scope>NUCLEOTIDE SEQUENCE</scope>
    <source>
        <strain evidence="2">AP13</strain>
    </source>
</reference>
<dbReference type="EMBL" id="CM029048">
    <property type="protein sequence ID" value="KAG2577038.1"/>
    <property type="molecule type" value="Genomic_DNA"/>
</dbReference>